<keyword evidence="8 9" id="KW-0472">Membrane</keyword>
<proteinExistence type="inferred from homology"/>
<evidence type="ECO:0000256" key="6">
    <source>
        <dbReference type="ARBA" id="ARBA00022989"/>
    </source>
</evidence>
<feature type="transmembrane region" description="Helical" evidence="9">
    <location>
        <begin position="243"/>
        <end position="259"/>
    </location>
</feature>
<reference evidence="11" key="1">
    <citation type="submission" date="2011-07" db="EMBL/GenBank/DDBJ databases">
        <authorList>
            <person name="Stanhope M.J."/>
            <person name="Durkin A.S."/>
            <person name="Hostetler J."/>
            <person name="Kim M."/>
            <person name="Radune D."/>
            <person name="Singh I."/>
            <person name="Town C.D."/>
        </authorList>
    </citation>
    <scope>NUCLEOTIDE SEQUENCE [LARGE SCALE GENOMIC DNA]</scope>
    <source>
        <strain evidence="11">HS-6</strain>
    </source>
</reference>
<organism evidence="11 12">
    <name type="scientific">Streptococcus criceti HS-6</name>
    <dbReference type="NCBI Taxonomy" id="873449"/>
    <lineage>
        <taxon>Bacteria</taxon>
        <taxon>Bacillati</taxon>
        <taxon>Bacillota</taxon>
        <taxon>Bacilli</taxon>
        <taxon>Lactobacillales</taxon>
        <taxon>Streptococcaceae</taxon>
        <taxon>Streptococcus</taxon>
    </lineage>
</organism>
<evidence type="ECO:0000256" key="7">
    <source>
        <dbReference type="ARBA" id="ARBA00023065"/>
    </source>
</evidence>
<feature type="transmembrane region" description="Helical" evidence="9">
    <location>
        <begin position="369"/>
        <end position="392"/>
    </location>
</feature>
<dbReference type="GO" id="GO:1902600">
    <property type="term" value="P:proton transmembrane transport"/>
    <property type="evidence" value="ECO:0007669"/>
    <property type="project" value="InterPro"/>
</dbReference>
<keyword evidence="7" id="KW-0406">Ion transport</keyword>
<dbReference type="Pfam" id="PF00999">
    <property type="entry name" value="Na_H_Exchanger"/>
    <property type="match status" value="1"/>
</dbReference>
<gene>
    <name evidence="11" type="ORF">STRCR_1222</name>
</gene>
<dbReference type="InterPro" id="IPR006153">
    <property type="entry name" value="Cation/H_exchanger_TM"/>
</dbReference>
<evidence type="ECO:0000256" key="8">
    <source>
        <dbReference type="ARBA" id="ARBA00023136"/>
    </source>
</evidence>
<dbReference type="InterPro" id="IPR038770">
    <property type="entry name" value="Na+/solute_symporter_sf"/>
</dbReference>
<dbReference type="GO" id="GO:0015297">
    <property type="term" value="F:antiporter activity"/>
    <property type="evidence" value="ECO:0007669"/>
    <property type="project" value="UniProtKB-KW"/>
</dbReference>
<dbReference type="RefSeq" id="WP_004229229.1">
    <property type="nucleotide sequence ID" value="NZ_AEUV02000002.1"/>
</dbReference>
<keyword evidence="6 9" id="KW-1133">Transmembrane helix</keyword>
<evidence type="ECO:0000259" key="10">
    <source>
        <dbReference type="Pfam" id="PF00999"/>
    </source>
</evidence>
<dbReference type="Gene3D" id="1.20.1530.20">
    <property type="match status" value="1"/>
</dbReference>
<feature type="transmembrane region" description="Helical" evidence="9">
    <location>
        <begin position="271"/>
        <end position="293"/>
    </location>
</feature>
<comment type="caution">
    <text evidence="11">The sequence shown here is derived from an EMBL/GenBank/DDBJ whole genome shotgun (WGS) entry which is preliminary data.</text>
</comment>
<comment type="similarity">
    <text evidence="2">Belongs to the monovalent cation:proton antiporter 2 (CPA2) transporter (TC 2.A.37) family.</text>
</comment>
<evidence type="ECO:0000256" key="1">
    <source>
        <dbReference type="ARBA" id="ARBA00004141"/>
    </source>
</evidence>
<dbReference type="STRING" id="873449.STRCR_1222"/>
<dbReference type="OrthoDB" id="9793589at2"/>
<feature type="transmembrane region" description="Helical" evidence="9">
    <location>
        <begin position="118"/>
        <end position="137"/>
    </location>
</feature>
<evidence type="ECO:0000256" key="5">
    <source>
        <dbReference type="ARBA" id="ARBA00022692"/>
    </source>
</evidence>
<keyword evidence="5 9" id="KW-0812">Transmembrane</keyword>
<dbReference type="EMBL" id="AEUV02000002">
    <property type="protein sequence ID" value="EHI75131.1"/>
    <property type="molecule type" value="Genomic_DNA"/>
</dbReference>
<feature type="transmembrane region" description="Helical" evidence="9">
    <location>
        <begin position="149"/>
        <end position="172"/>
    </location>
</feature>
<dbReference type="PANTHER" id="PTHR43562:SF1">
    <property type="entry name" value="NA(+)_H(+) ANTIPORTER YJBQ-RELATED"/>
    <property type="match status" value="1"/>
</dbReference>
<name>G5JTX2_STRCG</name>
<feature type="transmembrane region" description="Helical" evidence="9">
    <location>
        <begin position="178"/>
        <end position="200"/>
    </location>
</feature>
<protein>
    <submittedName>
        <fullName evidence="11">Membrane protein</fullName>
    </submittedName>
</protein>
<dbReference type="AlphaFoldDB" id="G5JTX2"/>
<feature type="transmembrane region" description="Helical" evidence="9">
    <location>
        <begin position="299"/>
        <end position="318"/>
    </location>
</feature>
<keyword evidence="3" id="KW-0813">Transport</keyword>
<evidence type="ECO:0000313" key="11">
    <source>
        <dbReference type="EMBL" id="EHI75131.1"/>
    </source>
</evidence>
<keyword evidence="12" id="KW-1185">Reference proteome</keyword>
<keyword evidence="4" id="KW-0050">Antiport</keyword>
<dbReference type="eggNOG" id="COG0475">
    <property type="taxonomic scope" value="Bacteria"/>
</dbReference>
<dbReference type="PANTHER" id="PTHR43562">
    <property type="entry name" value="NAPA-TYPE SODIUM/HYDROGEN ANTIPORTER"/>
    <property type="match status" value="1"/>
</dbReference>
<dbReference type="GO" id="GO:0016020">
    <property type="term" value="C:membrane"/>
    <property type="evidence" value="ECO:0007669"/>
    <property type="project" value="UniProtKB-SubCell"/>
</dbReference>
<feature type="transmembrane region" description="Helical" evidence="9">
    <location>
        <begin position="60"/>
        <end position="78"/>
    </location>
</feature>
<feature type="transmembrane region" description="Helical" evidence="9">
    <location>
        <begin position="90"/>
        <end position="112"/>
    </location>
</feature>
<evidence type="ECO:0000256" key="4">
    <source>
        <dbReference type="ARBA" id="ARBA00022449"/>
    </source>
</evidence>
<feature type="transmembrane region" description="Helical" evidence="9">
    <location>
        <begin position="29"/>
        <end position="48"/>
    </location>
</feature>
<sequence length="519" mass="57220">MIGTFISLTLITFIAAVTPMVARLIPRQVVPETVILIAAGAVFGPHALNLIHSDSEALELLSDLGCAFLFLLAGYEIDPKVIVGKEGKKGFGTWVVTFAIGLGVAFIMPDIASGKQGLIATALLFTTTALGTLMPILEERGLTGTQIGNTIIAYGTWGEVSTVIAMAVLLSARSTWKTAAILGGLLLICIWLAALGNKAVQRGGAMYQFLHSKSDTNSQMTVRVTILLLIVLVAFSAIFDLDIVLGAFAAGFVLRFVIPENSHTLEKKINGIAHGFLIPLFFVISGCGINLTAVADRPWLLVAFILALFLIRAVPIVLSLSLEKDTEQRLTLHNRFSVAFYCTTALPLIVGITGIAVKDDFMTSDIASVLVAAGAITVFLMPYFGALTYTVVDAEPISAVREIFHSPRDITTILNKHFEQERERARQYQDYAAKRIAWGLDTIQNPEERQEMRDLLVKNREEIQDFHQEQLELRKDLYAKHTDAIKEVYQKYHNGQLPNDHFLRILENRRYQRDDESTT</sequence>
<evidence type="ECO:0000256" key="9">
    <source>
        <dbReference type="SAM" id="Phobius"/>
    </source>
</evidence>
<evidence type="ECO:0000313" key="12">
    <source>
        <dbReference type="Proteomes" id="UP000004322"/>
    </source>
</evidence>
<feature type="domain" description="Cation/H+ exchanger transmembrane" evidence="10">
    <location>
        <begin position="14"/>
        <end position="381"/>
    </location>
</feature>
<feature type="transmembrane region" description="Helical" evidence="9">
    <location>
        <begin position="220"/>
        <end position="237"/>
    </location>
</feature>
<evidence type="ECO:0000256" key="2">
    <source>
        <dbReference type="ARBA" id="ARBA00005551"/>
    </source>
</evidence>
<comment type="subcellular location">
    <subcellularLocation>
        <location evidence="1">Membrane</location>
        <topology evidence="1">Multi-pass membrane protein</topology>
    </subcellularLocation>
</comment>
<feature type="transmembrane region" description="Helical" evidence="9">
    <location>
        <begin position="338"/>
        <end position="357"/>
    </location>
</feature>
<feature type="transmembrane region" description="Helical" evidence="9">
    <location>
        <begin position="6"/>
        <end position="22"/>
    </location>
</feature>
<evidence type="ECO:0000256" key="3">
    <source>
        <dbReference type="ARBA" id="ARBA00022448"/>
    </source>
</evidence>
<dbReference type="Proteomes" id="UP000004322">
    <property type="component" value="Unassembled WGS sequence"/>
</dbReference>
<accession>G5JTX2</accession>